<accession>A0AAE3SGC5</accession>
<dbReference type="AlphaFoldDB" id="A0AAE3SGC5"/>
<dbReference type="InterPro" id="IPR045155">
    <property type="entry name" value="Beta-lactam_cat"/>
</dbReference>
<dbReference type="Gene3D" id="3.40.710.10">
    <property type="entry name" value="DD-peptidase/beta-lactamase superfamily"/>
    <property type="match status" value="1"/>
</dbReference>
<sequence length="422" mass="47357">MNIIGLKYKLVLVLFLSIPFTSSPYPIDGYDKTGIKRLQRLKLIIDGTIKDVQPISGALRSSASIKLNLTGEKGDSLIQLPKPDAKFQKAITGLFPNLDESYSIAVVDITKGKPIRYAKLNEHRQYQPGSVGKIAVVTGFFRELQRLYPTSFEKRIELLKSKTVRAGKWALYDEHTVPFFYPDEQKFFKRTVQADDVFTLYEWIDHMLSVSNNGAASVVWREAILMNVFGTNYPALTEEQAEAYFKATNKATLSEKAIAVVNDPLRDLGIEKEDWRLGTFFTKGASSYIPGQGGSTGSPYGLITYLIALERGKVIDEKSSLEIKKLLYMTDRRIRYASSPALINAAVYFKSGSLYKCKPEEGYECGKYKGNVDNYMNSVAIVEHPDGTTYLVALMSNVLKKNSGVDHQTLATFIDRIIKKKL</sequence>
<dbReference type="InterPro" id="IPR012338">
    <property type="entry name" value="Beta-lactam/transpept-like"/>
</dbReference>
<dbReference type="Proteomes" id="UP001209229">
    <property type="component" value="Unassembled WGS sequence"/>
</dbReference>
<evidence type="ECO:0000259" key="1">
    <source>
        <dbReference type="Pfam" id="PF13354"/>
    </source>
</evidence>
<dbReference type="GO" id="GO:0030655">
    <property type="term" value="P:beta-lactam antibiotic catabolic process"/>
    <property type="evidence" value="ECO:0007669"/>
    <property type="project" value="InterPro"/>
</dbReference>
<evidence type="ECO:0000313" key="3">
    <source>
        <dbReference type="Proteomes" id="UP001209229"/>
    </source>
</evidence>
<organism evidence="2 3">
    <name type="scientific">Plebeiibacterium sediminum</name>
    <dbReference type="NCBI Taxonomy" id="2992112"/>
    <lineage>
        <taxon>Bacteria</taxon>
        <taxon>Pseudomonadati</taxon>
        <taxon>Bacteroidota</taxon>
        <taxon>Bacteroidia</taxon>
        <taxon>Marinilabiliales</taxon>
        <taxon>Marinilabiliaceae</taxon>
        <taxon>Plebeiibacterium</taxon>
    </lineage>
</organism>
<keyword evidence="3" id="KW-1185">Reference proteome</keyword>
<feature type="domain" description="Beta-lactamase class A catalytic" evidence="1">
    <location>
        <begin position="103"/>
        <end position="395"/>
    </location>
</feature>
<proteinExistence type="predicted"/>
<dbReference type="SUPFAM" id="SSF56601">
    <property type="entry name" value="beta-lactamase/transpeptidase-like"/>
    <property type="match status" value="1"/>
</dbReference>
<gene>
    <name evidence="2" type="ORF">OM075_17095</name>
</gene>
<protein>
    <submittedName>
        <fullName evidence="2">Serine hydrolase</fullName>
    </submittedName>
</protein>
<dbReference type="Pfam" id="PF13354">
    <property type="entry name" value="Beta-lactamase2"/>
    <property type="match status" value="1"/>
</dbReference>
<evidence type="ECO:0000313" key="2">
    <source>
        <dbReference type="EMBL" id="MCW3788191.1"/>
    </source>
</evidence>
<dbReference type="EMBL" id="JAPDPJ010000046">
    <property type="protein sequence ID" value="MCW3788191.1"/>
    <property type="molecule type" value="Genomic_DNA"/>
</dbReference>
<dbReference type="GO" id="GO:0008800">
    <property type="term" value="F:beta-lactamase activity"/>
    <property type="evidence" value="ECO:0007669"/>
    <property type="project" value="InterPro"/>
</dbReference>
<reference evidence="2" key="1">
    <citation type="submission" date="2022-10" db="EMBL/GenBank/DDBJ databases">
        <authorList>
            <person name="Yu W.X."/>
        </authorList>
    </citation>
    <scope>NUCLEOTIDE SEQUENCE</scope>
    <source>
        <strain evidence="2">AAT</strain>
    </source>
</reference>
<name>A0AAE3SGC5_9BACT</name>
<keyword evidence="2" id="KW-0378">Hydrolase</keyword>
<comment type="caution">
    <text evidence="2">The sequence shown here is derived from an EMBL/GenBank/DDBJ whole genome shotgun (WGS) entry which is preliminary data.</text>
</comment>
<dbReference type="RefSeq" id="WP_301191752.1">
    <property type="nucleotide sequence ID" value="NZ_JAPDPJ010000046.1"/>
</dbReference>